<proteinExistence type="predicted"/>
<keyword evidence="2" id="KW-1185">Reference proteome</keyword>
<sequence>MPPSVNTVHHYIAGGAYISKTTAPRLFMLVPGRFERRCRAGERFLHLLLYKRYIEADDTNLASVNVAGIISQGCGDTDHAIVQP</sequence>
<gene>
    <name evidence="1" type="ORF">LPLAT_LOCUS1608</name>
</gene>
<dbReference type="EMBL" id="OZ034833">
    <property type="protein sequence ID" value="CAL1675118.1"/>
    <property type="molecule type" value="Genomic_DNA"/>
</dbReference>
<evidence type="ECO:0000313" key="2">
    <source>
        <dbReference type="Proteomes" id="UP001497644"/>
    </source>
</evidence>
<accession>A0AAV2N6T2</accession>
<reference evidence="1" key="1">
    <citation type="submission" date="2024-04" db="EMBL/GenBank/DDBJ databases">
        <authorList>
            <consortium name="Molecular Ecology Group"/>
        </authorList>
    </citation>
    <scope>NUCLEOTIDE SEQUENCE</scope>
</reference>
<dbReference type="AlphaFoldDB" id="A0AAV2N6T2"/>
<name>A0AAV2N6T2_9HYME</name>
<organism evidence="1 2">
    <name type="scientific">Lasius platythorax</name>
    <dbReference type="NCBI Taxonomy" id="488582"/>
    <lineage>
        <taxon>Eukaryota</taxon>
        <taxon>Metazoa</taxon>
        <taxon>Ecdysozoa</taxon>
        <taxon>Arthropoda</taxon>
        <taxon>Hexapoda</taxon>
        <taxon>Insecta</taxon>
        <taxon>Pterygota</taxon>
        <taxon>Neoptera</taxon>
        <taxon>Endopterygota</taxon>
        <taxon>Hymenoptera</taxon>
        <taxon>Apocrita</taxon>
        <taxon>Aculeata</taxon>
        <taxon>Formicoidea</taxon>
        <taxon>Formicidae</taxon>
        <taxon>Formicinae</taxon>
        <taxon>Lasius</taxon>
        <taxon>Lasius</taxon>
    </lineage>
</organism>
<protein>
    <submittedName>
        <fullName evidence="1">Uncharacterized protein</fullName>
    </submittedName>
</protein>
<dbReference type="Proteomes" id="UP001497644">
    <property type="component" value="Chromosome 10"/>
</dbReference>
<evidence type="ECO:0000313" key="1">
    <source>
        <dbReference type="EMBL" id="CAL1675118.1"/>
    </source>
</evidence>